<dbReference type="EMBL" id="LAZR01058845">
    <property type="protein sequence ID" value="KKK69043.1"/>
    <property type="molecule type" value="Genomic_DNA"/>
</dbReference>
<comment type="caution">
    <text evidence="1">The sequence shown here is derived from an EMBL/GenBank/DDBJ whole genome shotgun (WGS) entry which is preliminary data.</text>
</comment>
<name>A0A0F8XJG9_9ZZZZ</name>
<evidence type="ECO:0000313" key="1">
    <source>
        <dbReference type="EMBL" id="KKK69043.1"/>
    </source>
</evidence>
<protein>
    <submittedName>
        <fullName evidence="1">Uncharacterized protein</fullName>
    </submittedName>
</protein>
<proteinExistence type="predicted"/>
<reference evidence="1" key="1">
    <citation type="journal article" date="2015" name="Nature">
        <title>Complex archaea that bridge the gap between prokaryotes and eukaryotes.</title>
        <authorList>
            <person name="Spang A."/>
            <person name="Saw J.H."/>
            <person name="Jorgensen S.L."/>
            <person name="Zaremba-Niedzwiedzka K."/>
            <person name="Martijn J."/>
            <person name="Lind A.E."/>
            <person name="van Eijk R."/>
            <person name="Schleper C."/>
            <person name="Guy L."/>
            <person name="Ettema T.J."/>
        </authorList>
    </citation>
    <scope>NUCLEOTIDE SEQUENCE</scope>
</reference>
<feature type="non-terminal residue" evidence="1">
    <location>
        <position position="226"/>
    </location>
</feature>
<dbReference type="AlphaFoldDB" id="A0A0F8XJG9"/>
<accession>A0A0F8XJG9</accession>
<sequence>MAGWTSPDREKNIWDGTLVSNFQGTSKQTPNDEIDLVNKRYVDGLIHGAVELFLTEDASDIGTYFDLATDSTGNPEENTVTAITAGGTSLIASYASVLNEAVIESITDLESGIYSMHIHASADFPRGMTLYFEFYRRTSGGVETLLATSHDSNILSTSEAQIELHSTVTTDLIWNTGDRVVVKIYGRNTNAASKNITIYIEGDTLSRVEFPAFIPPSAAGTPAGSD</sequence>
<gene>
    <name evidence="1" type="ORF">LCGC14_2937980</name>
</gene>
<organism evidence="1">
    <name type="scientific">marine sediment metagenome</name>
    <dbReference type="NCBI Taxonomy" id="412755"/>
    <lineage>
        <taxon>unclassified sequences</taxon>
        <taxon>metagenomes</taxon>
        <taxon>ecological metagenomes</taxon>
    </lineage>
</organism>